<evidence type="ECO:0000256" key="3">
    <source>
        <dbReference type="ARBA" id="ARBA00022755"/>
    </source>
</evidence>
<evidence type="ECO:0000256" key="5">
    <source>
        <dbReference type="PROSITE-ProRule" id="PRU00409"/>
    </source>
</evidence>
<dbReference type="PROSITE" id="PS50975">
    <property type="entry name" value="ATP_GRASP"/>
    <property type="match status" value="1"/>
</dbReference>
<dbReference type="InterPro" id="IPR013815">
    <property type="entry name" value="ATP_grasp_subdomain_1"/>
</dbReference>
<keyword evidence="8" id="KW-1185">Reference proteome</keyword>
<evidence type="ECO:0000313" key="8">
    <source>
        <dbReference type="Proteomes" id="UP000199213"/>
    </source>
</evidence>
<sequence>MRILVLNRFPLSSVRYREWIDGHELWLITSSSAVSEEAERRAAELAGFEEVVEIEAYSSSALLESHAHRLHREVAFDSVLAMSEFDLLRAARLRQDWNLPGQHPDSVIPYRDKHEMKRCLTERGIPVAEFDAVDDATGLLSFVRDSDLPVVVKPRRGASSEGVNVLRDSDELHEFLADGPLYGDHPAHLLAEKYIPNTMYNVDGIVVDGVIRVCWPSSTTSCLGFEDGANLVAAALEPDDPWCSELIGLVEAAVDALPTPATSIFHAEVFLTEDGELMLNEIGCRIGGAKVRDIIELAFGVDLVEWYVRALFSSGESRFAPPRRPMTQSGYVLVPPRPGTVSGIPPSCPVPGVAVYEPRVSSGERLGEPRSSIDCMVAIAATGSSRREVLTVLEQAAEWTENALDVR</sequence>
<dbReference type="Gene3D" id="3.30.1490.20">
    <property type="entry name" value="ATP-grasp fold, A domain"/>
    <property type="match status" value="1"/>
</dbReference>
<dbReference type="Gene3D" id="3.30.470.20">
    <property type="entry name" value="ATP-grasp fold, B domain"/>
    <property type="match status" value="1"/>
</dbReference>
<feature type="domain" description="ATP-grasp" evidence="6">
    <location>
        <begin position="117"/>
        <end position="312"/>
    </location>
</feature>
<dbReference type="AlphaFoldDB" id="A0A1G9A0S1"/>
<evidence type="ECO:0000256" key="1">
    <source>
        <dbReference type="ARBA" id="ARBA00022598"/>
    </source>
</evidence>
<dbReference type="Pfam" id="PF18603">
    <property type="entry name" value="LAL_C2"/>
    <property type="match status" value="1"/>
</dbReference>
<keyword evidence="3" id="KW-0658">Purine biosynthesis</keyword>
<accession>A0A1G9A0S1</accession>
<dbReference type="GO" id="GO:0016874">
    <property type="term" value="F:ligase activity"/>
    <property type="evidence" value="ECO:0007669"/>
    <property type="project" value="UniProtKB-KW"/>
</dbReference>
<keyword evidence="4 5" id="KW-0067">ATP-binding</keyword>
<evidence type="ECO:0000313" key="7">
    <source>
        <dbReference type="EMBL" id="SDK20946.1"/>
    </source>
</evidence>
<dbReference type="InterPro" id="IPR003135">
    <property type="entry name" value="ATP-grasp_carboxylate-amine"/>
</dbReference>
<evidence type="ECO:0000256" key="4">
    <source>
        <dbReference type="ARBA" id="ARBA00022840"/>
    </source>
</evidence>
<protein>
    <submittedName>
        <fullName evidence="7">Biotin carboxylase</fullName>
    </submittedName>
</protein>
<evidence type="ECO:0000256" key="2">
    <source>
        <dbReference type="ARBA" id="ARBA00022741"/>
    </source>
</evidence>
<dbReference type="GO" id="GO:0006164">
    <property type="term" value="P:purine nucleotide biosynthetic process"/>
    <property type="evidence" value="ECO:0007669"/>
    <property type="project" value="UniProtKB-KW"/>
</dbReference>
<dbReference type="InterPro" id="IPR052032">
    <property type="entry name" value="ATP-dep_AA_Ligase"/>
</dbReference>
<dbReference type="InterPro" id="IPR040570">
    <property type="entry name" value="LAL_C2"/>
</dbReference>
<dbReference type="Pfam" id="PF02222">
    <property type="entry name" value="ATP-grasp"/>
    <property type="match status" value="1"/>
</dbReference>
<dbReference type="Proteomes" id="UP000199213">
    <property type="component" value="Unassembled WGS sequence"/>
</dbReference>
<proteinExistence type="predicted"/>
<keyword evidence="2 5" id="KW-0547">Nucleotide-binding</keyword>
<dbReference type="Gene3D" id="3.40.50.20">
    <property type="match status" value="1"/>
</dbReference>
<name>A0A1G9A0S1_ACTMZ</name>
<dbReference type="RefSeq" id="WP_176797932.1">
    <property type="nucleotide sequence ID" value="NZ_FNFM01000005.1"/>
</dbReference>
<dbReference type="InterPro" id="IPR011761">
    <property type="entry name" value="ATP-grasp"/>
</dbReference>
<evidence type="ECO:0000259" key="6">
    <source>
        <dbReference type="PROSITE" id="PS50975"/>
    </source>
</evidence>
<dbReference type="PANTHER" id="PTHR43585">
    <property type="entry name" value="FUMIPYRROLE BIOSYNTHESIS PROTEIN C"/>
    <property type="match status" value="1"/>
</dbReference>
<dbReference type="GO" id="GO:0005524">
    <property type="term" value="F:ATP binding"/>
    <property type="evidence" value="ECO:0007669"/>
    <property type="project" value="UniProtKB-UniRule"/>
</dbReference>
<gene>
    <name evidence="7" type="ORF">SAMN04487820_105247</name>
</gene>
<keyword evidence="1" id="KW-0436">Ligase</keyword>
<dbReference type="SUPFAM" id="SSF56059">
    <property type="entry name" value="Glutathione synthetase ATP-binding domain-like"/>
    <property type="match status" value="1"/>
</dbReference>
<dbReference type="GO" id="GO:0046872">
    <property type="term" value="F:metal ion binding"/>
    <property type="evidence" value="ECO:0007669"/>
    <property type="project" value="InterPro"/>
</dbReference>
<reference evidence="8" key="1">
    <citation type="submission" date="2016-10" db="EMBL/GenBank/DDBJ databases">
        <authorList>
            <person name="Varghese N."/>
            <person name="Submissions S."/>
        </authorList>
    </citation>
    <scope>NUCLEOTIDE SEQUENCE [LARGE SCALE GENOMIC DNA]</scope>
    <source>
        <strain evidence="8">DSM 45460</strain>
    </source>
</reference>
<organism evidence="7 8">
    <name type="scientific">Actinopolyspora mzabensis</name>
    <dbReference type="NCBI Taxonomy" id="995066"/>
    <lineage>
        <taxon>Bacteria</taxon>
        <taxon>Bacillati</taxon>
        <taxon>Actinomycetota</taxon>
        <taxon>Actinomycetes</taxon>
        <taxon>Actinopolysporales</taxon>
        <taxon>Actinopolysporaceae</taxon>
        <taxon>Actinopolyspora</taxon>
    </lineage>
</organism>
<dbReference type="PANTHER" id="PTHR43585:SF2">
    <property type="entry name" value="ATP-GRASP ENZYME FSQD"/>
    <property type="match status" value="1"/>
</dbReference>
<dbReference type="EMBL" id="FNFM01000005">
    <property type="protein sequence ID" value="SDK20946.1"/>
    <property type="molecule type" value="Genomic_DNA"/>
</dbReference>